<dbReference type="EMBL" id="JAIWYP010000014">
    <property type="protein sequence ID" value="KAH3711764.1"/>
    <property type="molecule type" value="Genomic_DNA"/>
</dbReference>
<feature type="compositionally biased region" description="Basic and acidic residues" evidence="1">
    <location>
        <begin position="65"/>
        <end position="101"/>
    </location>
</feature>
<keyword evidence="3" id="KW-1185">Reference proteome</keyword>
<organism evidence="2 3">
    <name type="scientific">Dreissena polymorpha</name>
    <name type="common">Zebra mussel</name>
    <name type="synonym">Mytilus polymorpha</name>
    <dbReference type="NCBI Taxonomy" id="45954"/>
    <lineage>
        <taxon>Eukaryota</taxon>
        <taxon>Metazoa</taxon>
        <taxon>Spiralia</taxon>
        <taxon>Lophotrochozoa</taxon>
        <taxon>Mollusca</taxon>
        <taxon>Bivalvia</taxon>
        <taxon>Autobranchia</taxon>
        <taxon>Heteroconchia</taxon>
        <taxon>Euheterodonta</taxon>
        <taxon>Imparidentia</taxon>
        <taxon>Neoheterodontei</taxon>
        <taxon>Myida</taxon>
        <taxon>Dreissenoidea</taxon>
        <taxon>Dreissenidae</taxon>
        <taxon>Dreissena</taxon>
    </lineage>
</organism>
<proteinExistence type="predicted"/>
<evidence type="ECO:0000313" key="3">
    <source>
        <dbReference type="Proteomes" id="UP000828390"/>
    </source>
</evidence>
<dbReference type="AlphaFoldDB" id="A0A9D3Z7Q3"/>
<name>A0A9D3Z7Q3_DREPO</name>
<feature type="compositionally biased region" description="Low complexity" evidence="1">
    <location>
        <begin position="24"/>
        <end position="52"/>
    </location>
</feature>
<sequence>MDWLFKGAAALTMAAWRGRRDSSSGDSSSGDSSSGDSSSGDSSSGDSSSGDSSSDDDFEACVQPKHVEEQTRDILSRPYYRPEKAVEEQKRELNTTENKFRDKVRKQKDAMSAPLKRNVLPTERWRRTRDSLANEELDAAPATSEDQSTQIQDLEGDNANFWKPQTNRNELPTERWRRTRYSSANEELDAPPATSEDQSTQIKDWKIDYAKYRKPQTNRNVLPTERWVCICGDYVMQPLPCNTYAPIILSICICCLK</sequence>
<protein>
    <submittedName>
        <fullName evidence="2">Uncharacterized protein</fullName>
    </submittedName>
</protein>
<reference evidence="2" key="1">
    <citation type="journal article" date="2019" name="bioRxiv">
        <title>The Genome of the Zebra Mussel, Dreissena polymorpha: A Resource for Invasive Species Research.</title>
        <authorList>
            <person name="McCartney M.A."/>
            <person name="Auch B."/>
            <person name="Kono T."/>
            <person name="Mallez S."/>
            <person name="Zhang Y."/>
            <person name="Obille A."/>
            <person name="Becker A."/>
            <person name="Abrahante J.E."/>
            <person name="Garbe J."/>
            <person name="Badalamenti J.P."/>
            <person name="Herman A."/>
            <person name="Mangelson H."/>
            <person name="Liachko I."/>
            <person name="Sullivan S."/>
            <person name="Sone E.D."/>
            <person name="Koren S."/>
            <person name="Silverstein K.A.T."/>
            <person name="Beckman K.B."/>
            <person name="Gohl D.M."/>
        </authorList>
    </citation>
    <scope>NUCLEOTIDE SEQUENCE</scope>
    <source>
        <strain evidence="2">Duluth1</strain>
        <tissue evidence="2">Whole animal</tissue>
    </source>
</reference>
<feature type="region of interest" description="Disordered" evidence="1">
    <location>
        <begin position="15"/>
        <end position="114"/>
    </location>
</feature>
<evidence type="ECO:0000313" key="2">
    <source>
        <dbReference type="EMBL" id="KAH3711764.1"/>
    </source>
</evidence>
<comment type="caution">
    <text evidence="2">The sequence shown here is derived from an EMBL/GenBank/DDBJ whole genome shotgun (WGS) entry which is preliminary data.</text>
</comment>
<reference evidence="2" key="2">
    <citation type="submission" date="2020-11" db="EMBL/GenBank/DDBJ databases">
        <authorList>
            <person name="McCartney M.A."/>
            <person name="Auch B."/>
            <person name="Kono T."/>
            <person name="Mallez S."/>
            <person name="Becker A."/>
            <person name="Gohl D.M."/>
            <person name="Silverstein K.A.T."/>
            <person name="Koren S."/>
            <person name="Bechman K.B."/>
            <person name="Herman A."/>
            <person name="Abrahante J.E."/>
            <person name="Garbe J."/>
        </authorList>
    </citation>
    <scope>NUCLEOTIDE SEQUENCE</scope>
    <source>
        <strain evidence="2">Duluth1</strain>
        <tissue evidence="2">Whole animal</tissue>
    </source>
</reference>
<gene>
    <name evidence="2" type="ORF">DPMN_071438</name>
</gene>
<dbReference type="Proteomes" id="UP000828390">
    <property type="component" value="Unassembled WGS sequence"/>
</dbReference>
<evidence type="ECO:0000256" key="1">
    <source>
        <dbReference type="SAM" id="MobiDB-lite"/>
    </source>
</evidence>
<accession>A0A9D3Z7Q3</accession>